<evidence type="ECO:0000313" key="6">
    <source>
        <dbReference type="EMBL" id="WVT05160.1"/>
    </source>
</evidence>
<dbReference type="InterPro" id="IPR051829">
    <property type="entry name" value="Multiheme_Cytochr_ET"/>
</dbReference>
<dbReference type="Pfam" id="PF09699">
    <property type="entry name" value="Paired_CXXCH_1"/>
    <property type="match status" value="1"/>
</dbReference>
<feature type="chain" id="PRO_5047039169" evidence="3">
    <location>
        <begin position="27"/>
        <end position="759"/>
    </location>
</feature>
<dbReference type="InterPro" id="IPR011989">
    <property type="entry name" value="ARM-like"/>
</dbReference>
<dbReference type="InterPro" id="IPR011990">
    <property type="entry name" value="TPR-like_helical_dom_sf"/>
</dbReference>
<feature type="domain" description="Doubled CXXCH motif" evidence="4">
    <location>
        <begin position="314"/>
        <end position="340"/>
    </location>
</feature>
<dbReference type="Gene3D" id="1.25.40.10">
    <property type="entry name" value="Tetratricopeptide repeat domain"/>
    <property type="match status" value="1"/>
</dbReference>
<feature type="signal peptide" evidence="3">
    <location>
        <begin position="1"/>
        <end position="26"/>
    </location>
</feature>
<accession>A0ABZ2BF93</accession>
<evidence type="ECO:0000256" key="3">
    <source>
        <dbReference type="SAM" id="SignalP"/>
    </source>
</evidence>
<sequence>MTVIRAWSTNVRDALVAFLLPFATLATTVAAETRSVWPDPLVAPHVGFADETICASCHAEQTAAFARSDHAKAMAVADETTVRASFDDTRFEHDGVETRFFKRDNRFFVRTEGSDGALSDFEVKYTFGYHPLQQYLVDIGGGRLQALDIAWDAAKEEWIWLGKGSAPKPGSTYHWTGPFYRWNRTCIDCHSTDARNNFQPETGKYKSTYVATSVGCQSCHGGGARHVNWAQNPSMGSAAQSGAVMPKGDAGTCYACHSRRIKLLDGFGPGKAYLDYFSPALMRQDLYFPDGQILDEVFEYGSFQQSKMARAGVVCVDCHDAHAGTVRAEANALCTQCHAEPGSRRFAGYDPTGAFDTIAHTRHPTGSEGAQCVNCHMPQRTYMKVDPRRDHSFVVPRPDLSERYGIPNACTSCHEGKTNSWAAAQMDAWYGKTWRDRPTVAHAFASAAKGDRSSVEALRNFLADRKQSGFVRASAVAEIARVAGSASAPDVKAAATDHDALVRLGAAEAATNLPPDFRLDAIGVLLEDQARAVRVAAATALAGTQLELLGNERRAFGKAADDLKAYAEANADVAEVQGRYGLFLSGQGRVDEAEKVLLQAIVLDPTLAGSHVNLAEHYRLAGQNDKSERAYAAAVRSLPDNADLRYGHGLALVRTKVMTEAIEELEAALRLEPSDARYRTTLALALDAVGRTEEAYALLDKIIVDRTEDPDLMGTAIGLALKLGRHGEALTITERLARLQPDNSKVAALLARLRNALGK</sequence>
<evidence type="ECO:0000256" key="2">
    <source>
        <dbReference type="PROSITE-ProRule" id="PRU00339"/>
    </source>
</evidence>
<dbReference type="SUPFAM" id="SSF48452">
    <property type="entry name" value="TPR-like"/>
    <property type="match status" value="1"/>
</dbReference>
<name>A0ABZ2BF93_9HYPH</name>
<proteinExistence type="predicted"/>
<feature type="domain" description="Cytochrome c-552/4" evidence="5">
    <location>
        <begin position="183"/>
        <end position="221"/>
    </location>
</feature>
<dbReference type="InterPro" id="IPR036280">
    <property type="entry name" value="Multihaem_cyt_sf"/>
</dbReference>
<dbReference type="PANTHER" id="PTHR35038:SF8">
    <property type="entry name" value="C-TYPE POLYHEME CYTOCHROME OMCC"/>
    <property type="match status" value="1"/>
</dbReference>
<evidence type="ECO:0000259" key="5">
    <source>
        <dbReference type="Pfam" id="PF13435"/>
    </source>
</evidence>
<dbReference type="SUPFAM" id="SSF48695">
    <property type="entry name" value="Multiheme cytochromes"/>
    <property type="match status" value="1"/>
</dbReference>
<dbReference type="Pfam" id="PF14559">
    <property type="entry name" value="TPR_19"/>
    <property type="match status" value="1"/>
</dbReference>
<feature type="domain" description="Cytochrome c-552/4" evidence="5">
    <location>
        <begin position="54"/>
        <end position="80"/>
    </location>
</feature>
<dbReference type="PANTHER" id="PTHR35038">
    <property type="entry name" value="DISSIMILATORY SULFITE REDUCTASE SIRA"/>
    <property type="match status" value="1"/>
</dbReference>
<feature type="repeat" description="TPR" evidence="2">
    <location>
        <begin position="642"/>
        <end position="675"/>
    </location>
</feature>
<dbReference type="SMART" id="SM00028">
    <property type="entry name" value="TPR"/>
    <property type="match status" value="3"/>
</dbReference>
<reference evidence="6" key="1">
    <citation type="submission" date="2023-08" db="EMBL/GenBank/DDBJ databases">
        <title>Complete genome sequence of Sinorhizobium chiapanecum ITTG S70 isolated from Acaciella angustissima nodules in Chiapas-Mexico.</title>
        <authorList>
            <person name="Rincon-Rosales R."/>
            <person name="Rogel M.A."/>
            <person name="Rincon-Medina C.I."/>
            <person name="Guerrero G."/>
            <person name="Manzano-Gomez L.A."/>
            <person name="Lopez-Lopez A."/>
            <person name="Rincon Molina F.A."/>
            <person name="Martinez-Romero E."/>
        </authorList>
    </citation>
    <scope>NUCLEOTIDE SEQUENCE</scope>
    <source>
        <strain evidence="6">ITTG S70</strain>
    </source>
</reference>
<evidence type="ECO:0000313" key="7">
    <source>
        <dbReference type="Proteomes" id="UP001432360"/>
    </source>
</evidence>
<organism evidence="6 7">
    <name type="scientific">Sinorhizobium chiapasense</name>
    <dbReference type="NCBI Taxonomy" id="501572"/>
    <lineage>
        <taxon>Bacteria</taxon>
        <taxon>Pseudomonadati</taxon>
        <taxon>Pseudomonadota</taxon>
        <taxon>Alphaproteobacteria</taxon>
        <taxon>Hyphomicrobiales</taxon>
        <taxon>Rhizobiaceae</taxon>
        <taxon>Sinorhizobium/Ensifer group</taxon>
        <taxon>Sinorhizobium</taxon>
    </lineage>
</organism>
<keyword evidence="7" id="KW-1185">Reference proteome</keyword>
<gene>
    <name evidence="6" type="ORF">RB548_07135</name>
</gene>
<evidence type="ECO:0000256" key="1">
    <source>
        <dbReference type="ARBA" id="ARBA00022729"/>
    </source>
</evidence>
<protein>
    <submittedName>
        <fullName evidence="6">Multiheme c-type cytochrome</fullName>
    </submittedName>
</protein>
<keyword evidence="1 3" id="KW-0732">Signal</keyword>
<dbReference type="Pfam" id="PF13435">
    <property type="entry name" value="Cytochrome_C554"/>
    <property type="match status" value="2"/>
</dbReference>
<keyword evidence="2" id="KW-0802">TPR repeat</keyword>
<dbReference type="EMBL" id="CP133148">
    <property type="protein sequence ID" value="WVT05160.1"/>
    <property type="molecule type" value="Genomic_DNA"/>
</dbReference>
<dbReference type="InterPro" id="IPR019734">
    <property type="entry name" value="TPR_rpt"/>
</dbReference>
<dbReference type="PROSITE" id="PS50005">
    <property type="entry name" value="TPR"/>
    <property type="match status" value="1"/>
</dbReference>
<evidence type="ECO:0000259" key="4">
    <source>
        <dbReference type="Pfam" id="PF09699"/>
    </source>
</evidence>
<dbReference type="Proteomes" id="UP001432360">
    <property type="component" value="Chromosome"/>
</dbReference>
<dbReference type="InterPro" id="IPR023155">
    <property type="entry name" value="Cyt_c-552/4"/>
</dbReference>
<dbReference type="Gene3D" id="1.10.1130.10">
    <property type="entry name" value="Flavocytochrome C3, Chain A"/>
    <property type="match status" value="2"/>
</dbReference>
<dbReference type="InterPro" id="IPR010177">
    <property type="entry name" value="Paired_CXXCH_1"/>
</dbReference>
<dbReference type="Gene3D" id="1.25.10.10">
    <property type="entry name" value="Leucine-rich Repeat Variant"/>
    <property type="match status" value="1"/>
</dbReference>